<evidence type="ECO:0000313" key="3">
    <source>
        <dbReference type="Proteomes" id="UP000324974"/>
    </source>
</evidence>
<feature type="transmembrane region" description="Helical" evidence="1">
    <location>
        <begin position="6"/>
        <end position="28"/>
    </location>
</feature>
<evidence type="ECO:0000313" key="2">
    <source>
        <dbReference type="EMBL" id="QEL14711.1"/>
    </source>
</evidence>
<keyword evidence="1" id="KW-1133">Transmembrane helix</keyword>
<proteinExistence type="predicted"/>
<dbReference type="OrthoDB" id="256443at2"/>
<gene>
    <name evidence="2" type="ORF">PX52LOC_01605</name>
</gene>
<feature type="transmembrane region" description="Helical" evidence="1">
    <location>
        <begin position="111"/>
        <end position="131"/>
    </location>
</feature>
<dbReference type="KEGG" id="lrs:PX52LOC_01605"/>
<dbReference type="GO" id="GO:0005886">
    <property type="term" value="C:plasma membrane"/>
    <property type="evidence" value="ECO:0007669"/>
    <property type="project" value="UniProtKB-SubCell"/>
</dbReference>
<keyword evidence="1" id="KW-0472">Membrane</keyword>
<feature type="transmembrane region" description="Helical" evidence="1">
    <location>
        <begin position="597"/>
        <end position="619"/>
    </location>
</feature>
<sequence length="631" mass="69064">MPTITLPFVLGLTGFFLAVLTVLPGLALKVVAFVRRRESPAVLGPLFWDELVRVTRRGAHLRLRTAYSLFLLVSLLVAYLGEFREVNPIRLLFGPGEEFPRERVTAFAETFFHVFLFCQLIALTIVTPVFAGGSITEEKDRGTLAFLQTSLLTNREIVLGKLAARVVFVLGLSLTGLPVLALTLLFGGVDPDILVTSFVAAVMSTVSLAALSFWLATGKETLKEVLVLAYIRVPFWFAVGSCFSFSNPIFMSLLPSPFVFTLFSIQGNGPTFDLMGLSAIFVCVHGLLAMVYAILAMGNIRAADMRFVEQQREGPYTTRIPTLSELTEEPYRPRYVPVVEGVRRERPPPRLRRIPYLHDDDPFVWKETYFGGSALRFEADLMGCVTGLLVATLIPLAFGIFIALLSSDRPGEVLNGLFRIASVSLGAFLIPLAGVRATGCVSRERQRQTLDSMLTLPVDRVEFLRAKWRAAFRWLVKWLIGFAAFTAVTTLFLSVSFPGVLLSLLALGAAVMFFLTLAVWLSVRCATVVRATTWFLGITFAAFLLPPMVAVLVRGAVQILGGSARLFDAATTSLSLPFALEAVAAPLPADGRFTESWAGAAAATLALTGAFLGLAALLWRDAVRRFEDEGR</sequence>
<feature type="transmembrane region" description="Helical" evidence="1">
    <location>
        <begin position="193"/>
        <end position="215"/>
    </location>
</feature>
<keyword evidence="1" id="KW-0812">Transmembrane</keyword>
<feature type="transmembrane region" description="Helical" evidence="1">
    <location>
        <begin position="474"/>
        <end position="495"/>
    </location>
</feature>
<dbReference type="EMBL" id="CP042425">
    <property type="protein sequence ID" value="QEL14711.1"/>
    <property type="molecule type" value="Genomic_DNA"/>
</dbReference>
<feature type="transmembrane region" description="Helical" evidence="1">
    <location>
        <begin position="162"/>
        <end position="187"/>
    </location>
</feature>
<feature type="transmembrane region" description="Helical" evidence="1">
    <location>
        <begin position="535"/>
        <end position="557"/>
    </location>
</feature>
<dbReference type="RefSeq" id="WP_149109586.1">
    <property type="nucleotide sequence ID" value="NZ_CP042425.1"/>
</dbReference>
<dbReference type="GO" id="GO:0140359">
    <property type="term" value="F:ABC-type transporter activity"/>
    <property type="evidence" value="ECO:0007669"/>
    <property type="project" value="InterPro"/>
</dbReference>
<dbReference type="Pfam" id="PF12679">
    <property type="entry name" value="ABC2_membrane_2"/>
    <property type="match status" value="1"/>
</dbReference>
<keyword evidence="3" id="KW-1185">Reference proteome</keyword>
<feature type="transmembrane region" description="Helical" evidence="1">
    <location>
        <begin position="227"/>
        <end position="254"/>
    </location>
</feature>
<name>A0A5C1A6C5_9BACT</name>
<dbReference type="Proteomes" id="UP000324974">
    <property type="component" value="Chromosome"/>
</dbReference>
<feature type="transmembrane region" description="Helical" evidence="1">
    <location>
        <begin position="274"/>
        <end position="297"/>
    </location>
</feature>
<evidence type="ECO:0000256" key="1">
    <source>
        <dbReference type="SAM" id="Phobius"/>
    </source>
</evidence>
<feature type="transmembrane region" description="Helical" evidence="1">
    <location>
        <begin position="381"/>
        <end position="405"/>
    </location>
</feature>
<feature type="transmembrane region" description="Helical" evidence="1">
    <location>
        <begin position="501"/>
        <end position="523"/>
    </location>
</feature>
<feature type="transmembrane region" description="Helical" evidence="1">
    <location>
        <begin position="63"/>
        <end position="81"/>
    </location>
</feature>
<accession>A0A5C1A6C5</accession>
<feature type="transmembrane region" description="Helical" evidence="1">
    <location>
        <begin position="417"/>
        <end position="437"/>
    </location>
</feature>
<organism evidence="2 3">
    <name type="scientific">Limnoglobus roseus</name>
    <dbReference type="NCBI Taxonomy" id="2598579"/>
    <lineage>
        <taxon>Bacteria</taxon>
        <taxon>Pseudomonadati</taxon>
        <taxon>Planctomycetota</taxon>
        <taxon>Planctomycetia</taxon>
        <taxon>Gemmatales</taxon>
        <taxon>Gemmataceae</taxon>
        <taxon>Limnoglobus</taxon>
    </lineage>
</organism>
<dbReference type="AlphaFoldDB" id="A0A5C1A6C5"/>
<reference evidence="3" key="1">
    <citation type="submission" date="2019-08" db="EMBL/GenBank/DDBJ databases">
        <title>Limnoglobus roseus gen. nov., sp. nov., a novel freshwater planctomycete with a giant genome from the family Gemmataceae.</title>
        <authorList>
            <person name="Kulichevskaya I.S."/>
            <person name="Naumoff D.G."/>
            <person name="Miroshnikov K."/>
            <person name="Ivanova A."/>
            <person name="Philippov D.A."/>
            <person name="Hakobyan A."/>
            <person name="Rijpstra I.C."/>
            <person name="Sinninghe Damste J.S."/>
            <person name="Liesack W."/>
            <person name="Dedysh S.N."/>
        </authorList>
    </citation>
    <scope>NUCLEOTIDE SEQUENCE [LARGE SCALE GENOMIC DNA]</scope>
    <source>
        <strain evidence="3">PX52</strain>
    </source>
</reference>
<protein>
    <submittedName>
        <fullName evidence="2">ABC transporter permease</fullName>
    </submittedName>
</protein>
<dbReference type="PANTHER" id="PTHR43471">
    <property type="entry name" value="ABC TRANSPORTER PERMEASE"/>
    <property type="match status" value="1"/>
</dbReference>